<comment type="caution">
    <text evidence="4">The sequence shown here is derived from an EMBL/GenBank/DDBJ whole genome shotgun (WGS) entry which is preliminary data.</text>
</comment>
<evidence type="ECO:0000259" key="1">
    <source>
        <dbReference type="Pfam" id="PF13280"/>
    </source>
</evidence>
<evidence type="ECO:0000259" key="2">
    <source>
        <dbReference type="Pfam" id="PF25583"/>
    </source>
</evidence>
<feature type="domain" description="WYL" evidence="1">
    <location>
        <begin position="163"/>
        <end position="228"/>
    </location>
</feature>
<sequence length="353" mass="40144">MPGPTSHHRNDNKEVVLRCVYMLLALYERERTVAELLEVLAERELKAVSERTIQRDLETLDGHFGLHQAGKQGRANLWAVDPVDFEQLLELEDPVALALVVAEQQLDALGPMHTFDAVKPLFERARQQLAHRDTPASRWLDRVRVTSAGHRLLGPNLATDLNDRLQDAALKQVAVTLDYHRHQGDPAQTIEATTLGMFYRGSVAYLIIRQRTDGRIRQLPFSRISRIQESVTFAADVGEFNLDSYTQSGALAFRFGEPFRLQAIIFNSVRREIEDAPLGADQTLSEIPGQPFNRLLEVTVPYTLNLIQWLLARAPYLKVVGPDDFRERFKQELAQALKNMEVDELEVPTQRTF</sequence>
<dbReference type="PANTHER" id="PTHR34580">
    <property type="match status" value="1"/>
</dbReference>
<accession>A0A2T4D9H0</accession>
<organism evidence="4 6">
    <name type="scientific">Pseudidiomarina aestuarii</name>
    <dbReference type="NCBI Taxonomy" id="624146"/>
    <lineage>
        <taxon>Bacteria</taxon>
        <taxon>Pseudomonadati</taxon>
        <taxon>Pseudomonadota</taxon>
        <taxon>Gammaproteobacteria</taxon>
        <taxon>Alteromonadales</taxon>
        <taxon>Idiomarinaceae</taxon>
        <taxon>Pseudidiomarina</taxon>
    </lineage>
</organism>
<dbReference type="Proteomes" id="UP000242087">
    <property type="component" value="Unassembled WGS sequence"/>
</dbReference>
<dbReference type="EMBL" id="PYVF01000001">
    <property type="protein sequence ID" value="PTB90476.1"/>
    <property type="molecule type" value="Genomic_DNA"/>
</dbReference>
<dbReference type="PANTHER" id="PTHR34580:SF1">
    <property type="entry name" value="PROTEIN PAFC"/>
    <property type="match status" value="1"/>
</dbReference>
<dbReference type="Pfam" id="PF25583">
    <property type="entry name" value="WCX"/>
    <property type="match status" value="1"/>
</dbReference>
<dbReference type="EMBL" id="PYVG01000001">
    <property type="protein sequence ID" value="PTB90397.1"/>
    <property type="molecule type" value="Genomic_DNA"/>
</dbReference>
<proteinExistence type="predicted"/>
<dbReference type="Proteomes" id="UP000241514">
    <property type="component" value="Unassembled WGS sequence"/>
</dbReference>
<dbReference type="InterPro" id="IPR051534">
    <property type="entry name" value="CBASS_pafABC_assoc_protein"/>
</dbReference>
<dbReference type="InterPro" id="IPR057727">
    <property type="entry name" value="WCX_dom"/>
</dbReference>
<evidence type="ECO:0000313" key="4">
    <source>
        <dbReference type="EMBL" id="PTB90476.1"/>
    </source>
</evidence>
<feature type="domain" description="WCX" evidence="2">
    <location>
        <begin position="269"/>
        <end position="337"/>
    </location>
</feature>
<evidence type="ECO:0000313" key="6">
    <source>
        <dbReference type="Proteomes" id="UP000242087"/>
    </source>
</evidence>
<name>A0A2T4D9H0_9GAMM</name>
<evidence type="ECO:0000313" key="3">
    <source>
        <dbReference type="EMBL" id="PTB90397.1"/>
    </source>
</evidence>
<dbReference type="AlphaFoldDB" id="A0A2T4D9H0"/>
<gene>
    <name evidence="4" type="ORF">C9927_00060</name>
    <name evidence="3" type="ORF">C9928_00395</name>
</gene>
<protein>
    <submittedName>
        <fullName evidence="4">Uncharacterized protein</fullName>
    </submittedName>
</protein>
<evidence type="ECO:0000313" key="5">
    <source>
        <dbReference type="Proteomes" id="UP000241514"/>
    </source>
</evidence>
<reference evidence="5 6" key="1">
    <citation type="submission" date="2018-03" db="EMBL/GenBank/DDBJ databases">
        <title>Cross-interface Injection: A General Nanoliter Liquid Handling Method Applied to Single Cells Genome Amplification Automated Nanoliter Liquid Handling Applied to Single Cell Multiple Displacement Amplification.</title>
        <authorList>
            <person name="Yun J."/>
            <person name="Xu P."/>
            <person name="Xu J."/>
            <person name="Dai X."/>
            <person name="Wang Y."/>
            <person name="Zheng X."/>
            <person name="Cao C."/>
            <person name="Yi Q."/>
            <person name="Zhu Y."/>
            <person name="Wang L."/>
            <person name="Dong Z."/>
            <person name="Huang Y."/>
            <person name="Huang L."/>
            <person name="Du W."/>
        </authorList>
    </citation>
    <scope>NUCLEOTIDE SEQUENCE [LARGE SCALE GENOMIC DNA]</scope>
    <source>
        <strain evidence="4 6">A12-4</strain>
        <strain evidence="3 5">A9-4</strain>
    </source>
</reference>
<dbReference type="InterPro" id="IPR026881">
    <property type="entry name" value="WYL_dom"/>
</dbReference>
<dbReference type="Pfam" id="PF13280">
    <property type="entry name" value="WYL"/>
    <property type="match status" value="1"/>
</dbReference>